<dbReference type="Proteomes" id="UP000682733">
    <property type="component" value="Unassembled WGS sequence"/>
</dbReference>
<sequence length="430" mass="49455">MRGEHCVQLTKEAISVTPKRTRQSTSHTSRKRTKLSCTGDNAARISDEQLFPRYELRDRSKLIKTSYDHMVYCDSTDDEEDDELTDDELLFDEKLLQFLKLKDQNNITDEAIRLFNILELQYGICPTLRQLKKLRAVLNKNIPVRKCNNGAYLNVNDAVKLLIHSDRSIIDNASDEVIHIKHNMDGTTIGASTNFLMSTISCVESGINKQSATNVIPLGQFKFNKENRSEIERVVPDEFIDMMEKKLVCLKNLKFELDFQMSLDMKMMWQVMGLYGITGQNKHKCPHCTAANMAEFGKYSAFDSAKGARTLDQQYKEIGKSKPGFGYQHAPFFRKKLHYKQLITDTLHMKLRISDILLAEIISLISITDTIAERGQHLKNVMTFLEQRAKDTNTNHKFTLTKKNEIEVADCLPFSKIAENLEYNETPKKY</sequence>
<protein>
    <submittedName>
        <fullName evidence="2">Uncharacterized protein</fullName>
    </submittedName>
</protein>
<dbReference type="EMBL" id="CAJOBA010011474">
    <property type="protein sequence ID" value="CAF3870726.1"/>
    <property type="molecule type" value="Genomic_DNA"/>
</dbReference>
<dbReference type="Proteomes" id="UP000677228">
    <property type="component" value="Unassembled WGS sequence"/>
</dbReference>
<dbReference type="AlphaFoldDB" id="A0A8S2L4K6"/>
<evidence type="ECO:0000313" key="3">
    <source>
        <dbReference type="Proteomes" id="UP000682733"/>
    </source>
</evidence>
<evidence type="ECO:0000313" key="1">
    <source>
        <dbReference type="EMBL" id="CAF1106695.1"/>
    </source>
</evidence>
<evidence type="ECO:0000313" key="2">
    <source>
        <dbReference type="EMBL" id="CAF3870726.1"/>
    </source>
</evidence>
<organism evidence="2 3">
    <name type="scientific">Didymodactylos carnosus</name>
    <dbReference type="NCBI Taxonomy" id="1234261"/>
    <lineage>
        <taxon>Eukaryota</taxon>
        <taxon>Metazoa</taxon>
        <taxon>Spiralia</taxon>
        <taxon>Gnathifera</taxon>
        <taxon>Rotifera</taxon>
        <taxon>Eurotatoria</taxon>
        <taxon>Bdelloidea</taxon>
        <taxon>Philodinida</taxon>
        <taxon>Philodinidae</taxon>
        <taxon>Didymodactylos</taxon>
    </lineage>
</organism>
<gene>
    <name evidence="1" type="ORF">OVA965_LOCUS19560</name>
    <name evidence="2" type="ORF">TMI583_LOCUS19636</name>
</gene>
<accession>A0A8S2L4K6</accession>
<dbReference type="EMBL" id="CAJNOK010010113">
    <property type="protein sequence ID" value="CAF1106695.1"/>
    <property type="molecule type" value="Genomic_DNA"/>
</dbReference>
<proteinExistence type="predicted"/>
<comment type="caution">
    <text evidence="2">The sequence shown here is derived from an EMBL/GenBank/DDBJ whole genome shotgun (WGS) entry which is preliminary data.</text>
</comment>
<name>A0A8S2L4K6_9BILA</name>
<reference evidence="2" key="1">
    <citation type="submission" date="2021-02" db="EMBL/GenBank/DDBJ databases">
        <authorList>
            <person name="Nowell W R."/>
        </authorList>
    </citation>
    <scope>NUCLEOTIDE SEQUENCE</scope>
</reference>